<keyword evidence="1" id="KW-0472">Membrane</keyword>
<protein>
    <submittedName>
        <fullName evidence="3">Transporter</fullName>
    </submittedName>
</protein>
<dbReference type="InterPro" id="IPR037185">
    <property type="entry name" value="EmrE-like"/>
</dbReference>
<keyword evidence="1" id="KW-1133">Transmembrane helix</keyword>
<feature type="transmembrane region" description="Helical" evidence="1">
    <location>
        <begin position="100"/>
        <end position="119"/>
    </location>
</feature>
<dbReference type="FunFam" id="1.10.3730.20:FF:000009">
    <property type="entry name" value="EamA family transporter"/>
    <property type="match status" value="1"/>
</dbReference>
<evidence type="ECO:0000256" key="1">
    <source>
        <dbReference type="SAM" id="Phobius"/>
    </source>
</evidence>
<feature type="transmembrane region" description="Helical" evidence="1">
    <location>
        <begin position="37"/>
        <end position="58"/>
    </location>
</feature>
<dbReference type="Pfam" id="PF00892">
    <property type="entry name" value="EamA"/>
    <property type="match status" value="1"/>
</dbReference>
<feature type="transmembrane region" description="Helical" evidence="1">
    <location>
        <begin position="125"/>
        <end position="143"/>
    </location>
</feature>
<feature type="domain" description="EamA" evidence="2">
    <location>
        <begin position="7"/>
        <end position="142"/>
    </location>
</feature>
<dbReference type="AlphaFoldDB" id="A0A1B2EIR5"/>
<feature type="transmembrane region" description="Helical" evidence="1">
    <location>
        <begin position="6"/>
        <end position="25"/>
    </location>
</feature>
<sequence length="145" mass="15474">MKTVLMSWQFWALLSATFAALTAIFAKIGIEQIDSDVATFIRTVVILIVLGGILLGSGQWQPPTSISGRTYLFLVLSGLATGASWLCYFRALKLGDAARVAPLDKLSVVFVAILGVLFLGEKLSMPNWIGIALIAAGAVLVAYRA</sequence>
<dbReference type="RefSeq" id="WP_099510857.1">
    <property type="nucleotide sequence ID" value="NZ_CP016616.1"/>
</dbReference>
<dbReference type="KEGG" id="moc:BB934_17760"/>
<dbReference type="Gene3D" id="1.10.3730.20">
    <property type="match status" value="1"/>
</dbReference>
<organism evidence="3">
    <name type="scientific">Microvirga ossetica</name>
    <dbReference type="NCBI Taxonomy" id="1882682"/>
    <lineage>
        <taxon>Bacteria</taxon>
        <taxon>Pseudomonadati</taxon>
        <taxon>Pseudomonadota</taxon>
        <taxon>Alphaproteobacteria</taxon>
        <taxon>Hyphomicrobiales</taxon>
        <taxon>Methylobacteriaceae</taxon>
        <taxon>Microvirga</taxon>
    </lineage>
</organism>
<gene>
    <name evidence="3" type="ORF">BB934_17760</name>
</gene>
<dbReference type="EMBL" id="CP016616">
    <property type="protein sequence ID" value="ANY79837.1"/>
    <property type="molecule type" value="Genomic_DNA"/>
</dbReference>
<dbReference type="PANTHER" id="PTHR22911">
    <property type="entry name" value="ACYL-MALONYL CONDENSING ENZYME-RELATED"/>
    <property type="match status" value="1"/>
</dbReference>
<accession>A0A1B2EIR5</accession>
<dbReference type="GO" id="GO:0016020">
    <property type="term" value="C:membrane"/>
    <property type="evidence" value="ECO:0007669"/>
    <property type="project" value="InterPro"/>
</dbReference>
<feature type="transmembrane region" description="Helical" evidence="1">
    <location>
        <begin position="70"/>
        <end position="88"/>
    </location>
</feature>
<proteinExistence type="predicted"/>
<keyword evidence="1" id="KW-0812">Transmembrane</keyword>
<name>A0A1B2EIR5_9HYPH</name>
<dbReference type="InterPro" id="IPR000620">
    <property type="entry name" value="EamA_dom"/>
</dbReference>
<dbReference type="SUPFAM" id="SSF103481">
    <property type="entry name" value="Multidrug resistance efflux transporter EmrE"/>
    <property type="match status" value="1"/>
</dbReference>
<dbReference type="PANTHER" id="PTHR22911:SF137">
    <property type="entry name" value="SOLUTE CARRIER FAMILY 35 MEMBER G2-RELATED"/>
    <property type="match status" value="1"/>
</dbReference>
<reference evidence="3" key="1">
    <citation type="submission" date="2016-07" db="EMBL/GenBank/DDBJ databases">
        <title>Microvirga ossetica sp. nov. a new species of rhizobia isolated from root nodules of the legume species Vicia alpestris Steven originated from North Ossetia region in the Caucasus.</title>
        <authorList>
            <person name="Safronova V.I."/>
            <person name="Kuznetsova I.G."/>
            <person name="Sazanova A.L."/>
            <person name="Belimov A."/>
            <person name="Andronov E."/>
            <person name="Osledkin Y.S."/>
            <person name="Onishchuk O.P."/>
            <person name="Kurchak O.N."/>
            <person name="Shaposhnikov A.I."/>
            <person name="Willems A."/>
            <person name="Tikhonovich I.A."/>
        </authorList>
    </citation>
    <scope>NUCLEOTIDE SEQUENCE [LARGE SCALE GENOMIC DNA]</scope>
    <source>
        <strain evidence="3">V5/3M</strain>
    </source>
</reference>
<dbReference type="OrthoDB" id="9806718at2"/>
<evidence type="ECO:0000313" key="3">
    <source>
        <dbReference type="EMBL" id="ANY79837.1"/>
    </source>
</evidence>
<evidence type="ECO:0000259" key="2">
    <source>
        <dbReference type="Pfam" id="PF00892"/>
    </source>
</evidence>